<reference evidence="1 2" key="1">
    <citation type="journal article" date="2013" name="Proc. Natl. Acad. Sci. U.S.A.">
        <title>Genome of Phaeocystis globosa virus PgV-16T highlights the common ancestry of the largest known DNA viruses infecting eukaryotes.</title>
        <authorList>
            <person name="Santini S."/>
            <person name="Jeudy S."/>
            <person name="Bartoli J."/>
            <person name="Poirot O."/>
            <person name="Lescot M."/>
            <person name="Abergel C."/>
            <person name="Barbe V."/>
            <person name="Wommack K.E."/>
            <person name="Noordeloos A.A."/>
            <person name="Brussaard C.P."/>
            <person name="Claverie J.M."/>
        </authorList>
    </citation>
    <scope>NUCLEOTIDE SEQUENCE [LARGE SCALE GENOMIC DNA]</scope>
    <source>
        <strain evidence="1 2">16T</strain>
    </source>
</reference>
<accession>A0AC59EXE6</accession>
<proteinExistence type="predicted"/>
<sequence>MINNKYKIEQYISEGSFGVVYKCSFNNKKYAVKSNNDSRILKYEANMYKHLRSVKNISTLVDFFLFDNNYHLVLDLYELNLKDFKTNYFNSNNYKERLKIMVDKIVDTVRDIHKAGVVHRDLKPANICINLQLEPYIVDFGMAKKIIHNKKHIEERNINNIIGSPNYISQNVLNLIEPTRRDDMEALIYIILYMLLDDTAYINYTNNTIDIQKDISTITTLVLNNNINENLLVALKYIRKLNYSQIPNYDYATGLLLL</sequence>
<keyword evidence="2" id="KW-1185">Reference proteome</keyword>
<dbReference type="EMBL" id="KC662249">
    <property type="protein sequence ID" value="AGM15652.1"/>
    <property type="molecule type" value="Genomic_DNA"/>
</dbReference>
<gene>
    <name evidence="1" type="ORF">PGCG_00341</name>
</gene>
<evidence type="ECO:0000313" key="2">
    <source>
        <dbReference type="Proteomes" id="UP000204225"/>
    </source>
</evidence>
<protein>
    <submittedName>
        <fullName evidence="1">CK1 family protein kinase</fullName>
    </submittedName>
</protein>
<keyword evidence="1" id="KW-0418">Kinase</keyword>
<keyword evidence="1" id="KW-0808">Transferase</keyword>
<evidence type="ECO:0000313" key="1">
    <source>
        <dbReference type="EMBL" id="AGM15652.1"/>
    </source>
</evidence>
<organism evidence="1 2">
    <name type="scientific">Phaeocystis globosa virus PgV-16T</name>
    <dbReference type="NCBI Taxonomy" id="3071227"/>
    <lineage>
        <taxon>Viruses</taxon>
        <taxon>Varidnaviria</taxon>
        <taxon>Bamfordvirae</taxon>
        <taxon>Nucleocytoviricota</taxon>
        <taxon>Megaviricetes</taxon>
        <taxon>Imitervirales</taxon>
        <taxon>Mesomimiviridae</taxon>
        <taxon>Tethysvirus</taxon>
        <taxon>Tethysvirus hollandense</taxon>
    </lineage>
</organism>
<dbReference type="Proteomes" id="UP000204225">
    <property type="component" value="Segment"/>
</dbReference>
<name>A0AC59EXE6_9VIRU</name>